<evidence type="ECO:0000313" key="1">
    <source>
        <dbReference type="EMBL" id="KAI4866105.1"/>
    </source>
</evidence>
<reference evidence="1 2" key="1">
    <citation type="journal article" date="2022" name="New Phytol.">
        <title>Ecological generalism drives hyperdiversity of secondary metabolite gene clusters in xylarialean endophytes.</title>
        <authorList>
            <person name="Franco M.E.E."/>
            <person name="Wisecaver J.H."/>
            <person name="Arnold A.E."/>
            <person name="Ju Y.M."/>
            <person name="Slot J.C."/>
            <person name="Ahrendt S."/>
            <person name="Moore L.P."/>
            <person name="Eastman K.E."/>
            <person name="Scott K."/>
            <person name="Konkel Z."/>
            <person name="Mondo S.J."/>
            <person name="Kuo A."/>
            <person name="Hayes R.D."/>
            <person name="Haridas S."/>
            <person name="Andreopoulos B."/>
            <person name="Riley R."/>
            <person name="LaButti K."/>
            <person name="Pangilinan J."/>
            <person name="Lipzen A."/>
            <person name="Amirebrahimi M."/>
            <person name="Yan J."/>
            <person name="Adam C."/>
            <person name="Keymanesh K."/>
            <person name="Ng V."/>
            <person name="Louie K."/>
            <person name="Northen T."/>
            <person name="Drula E."/>
            <person name="Henrissat B."/>
            <person name="Hsieh H.M."/>
            <person name="Youens-Clark K."/>
            <person name="Lutzoni F."/>
            <person name="Miadlikowska J."/>
            <person name="Eastwood D.C."/>
            <person name="Hamelin R.C."/>
            <person name="Grigoriev I.V."/>
            <person name="U'Ren J.M."/>
        </authorList>
    </citation>
    <scope>NUCLEOTIDE SEQUENCE [LARGE SCALE GENOMIC DNA]</scope>
    <source>
        <strain evidence="1 2">CBS 119005</strain>
    </source>
</reference>
<name>A0ACB9Z530_9PEZI</name>
<dbReference type="Proteomes" id="UP001497700">
    <property type="component" value="Unassembled WGS sequence"/>
</dbReference>
<sequence length="636" mass="70946">MSTLFTSVDSSFILQLVRYGLISMVLHIYTINKLKPSLVTFLSPATVGILGRQWLSFVTKHVPEPYLDEVFHIPQAQVYCDRKWTKWDDKITTPPGLYVLTILANKLTGFPCSAYYLRLFNVEVISYLALAAVISRNRIEEPKKDGREYSAYAVWTGINVALFPALFFFSGLYYTDVISTFVVLLAYTNHLGRVRRDTPSLVNNIYTIFLGLLALCMRQTNIFWVVVYMGGLEVVRGIKAIRPQSIATPVFTTLSQQIKFYAWRYSLGDIYDPSVNQASPVDLLLCVLSIGIAAICNLGTVLRRRIWPHLVILGAFVGFVAWNGGVVLGDKSNHVATLHLAQMLYIWPLFAFFSAPLFIPQLLDWSVSIFQPLIGPTTSAVPSKKTPSTKGSPKPNQSTALQTFNWLGSCRKIHSIAVLAGALGAATLIVRYNTIIHPFTLADNRHYMFYVFRYTILKAWWIRYALVPAYIVCGWLCWAALRGGSSSSSSSPAEYPNVTPFGTSEAVPPPPAGEKQPTSNSNSSPAYWNLDAATSPPTSTVLVLVLASALSLVTAPLVEPRYFILPWVFWRLLVPAASVRGSKSPASRRLLVCVLETAWFVLINAATMYVFITRPFYWRAPDGALLDGGRVQRFMW</sequence>
<evidence type="ECO:0000313" key="2">
    <source>
        <dbReference type="Proteomes" id="UP001497700"/>
    </source>
</evidence>
<accession>A0ACB9Z530</accession>
<proteinExistence type="predicted"/>
<comment type="caution">
    <text evidence="1">The sequence shown here is derived from an EMBL/GenBank/DDBJ whole genome shotgun (WGS) entry which is preliminary data.</text>
</comment>
<protein>
    <submittedName>
        <fullName evidence="1">Glycosyltransferase family 59 protein</fullName>
    </submittedName>
</protein>
<organism evidence="1 2">
    <name type="scientific">Hypoxylon rubiginosum</name>
    <dbReference type="NCBI Taxonomy" id="110542"/>
    <lineage>
        <taxon>Eukaryota</taxon>
        <taxon>Fungi</taxon>
        <taxon>Dikarya</taxon>
        <taxon>Ascomycota</taxon>
        <taxon>Pezizomycotina</taxon>
        <taxon>Sordariomycetes</taxon>
        <taxon>Xylariomycetidae</taxon>
        <taxon>Xylariales</taxon>
        <taxon>Hypoxylaceae</taxon>
        <taxon>Hypoxylon</taxon>
    </lineage>
</organism>
<keyword evidence="2" id="KW-1185">Reference proteome</keyword>
<gene>
    <name evidence="1" type="ORF">F4820DRAFT_269796</name>
</gene>
<dbReference type="EMBL" id="MU393463">
    <property type="protein sequence ID" value="KAI4866105.1"/>
    <property type="molecule type" value="Genomic_DNA"/>
</dbReference>